<dbReference type="Proteomes" id="UP000680638">
    <property type="component" value="Unassembled WGS sequence"/>
</dbReference>
<gene>
    <name evidence="2" type="ORF">J21TS3_20760</name>
</gene>
<accession>A0ABQ4LVE8</accession>
<dbReference type="RefSeq" id="WP_036715160.1">
    <property type="nucleotide sequence ID" value="NZ_BORW01000008.1"/>
</dbReference>
<reference evidence="2 3" key="1">
    <citation type="submission" date="2021-03" db="EMBL/GenBank/DDBJ databases">
        <title>Antimicrobial resistance genes in bacteria isolated from Japanese honey, and their potential for conferring macrolide and lincosamide resistance in the American foulbrood pathogen Paenibacillus larvae.</title>
        <authorList>
            <person name="Okamoto M."/>
            <person name="Kumagai M."/>
            <person name="Kanamori H."/>
            <person name="Takamatsu D."/>
        </authorList>
    </citation>
    <scope>NUCLEOTIDE SEQUENCE [LARGE SCALE GENOMIC DNA]</scope>
    <source>
        <strain evidence="2 3">J21TS3</strain>
    </source>
</reference>
<sequence>MKLTYRTLRHFTPHFVMLAAIIILSIFSITQYRAKFMYEQHISAGLEKDMKLLETTIRSDDALYREILKNGTMTKEQVHALMTNHEKINHIILDYREFAVRFKFRHEDYTYDKSSLTAIQIARLFYDWKLENDSLGSANKPIIEQLQALNAVWLSAAPSEETSFRLSDPSWLSMLDRIETGTLDFLKQHNLNTLEDIWLHRTEVH</sequence>
<keyword evidence="1" id="KW-0812">Transmembrane</keyword>
<evidence type="ECO:0000313" key="3">
    <source>
        <dbReference type="Proteomes" id="UP000680638"/>
    </source>
</evidence>
<keyword evidence="1" id="KW-1133">Transmembrane helix</keyword>
<feature type="transmembrane region" description="Helical" evidence="1">
    <location>
        <begin position="12"/>
        <end position="30"/>
    </location>
</feature>
<dbReference type="EMBL" id="BORW01000008">
    <property type="protein sequence ID" value="GIO67255.1"/>
    <property type="molecule type" value="Genomic_DNA"/>
</dbReference>
<proteinExistence type="predicted"/>
<keyword evidence="1" id="KW-0472">Membrane</keyword>
<keyword evidence="3" id="KW-1185">Reference proteome</keyword>
<organism evidence="2 3">
    <name type="scientific">Paenibacillus cookii</name>
    <dbReference type="NCBI Taxonomy" id="157839"/>
    <lineage>
        <taxon>Bacteria</taxon>
        <taxon>Bacillati</taxon>
        <taxon>Bacillota</taxon>
        <taxon>Bacilli</taxon>
        <taxon>Bacillales</taxon>
        <taxon>Paenibacillaceae</taxon>
        <taxon>Paenibacillus</taxon>
    </lineage>
</organism>
<evidence type="ECO:0000313" key="2">
    <source>
        <dbReference type="EMBL" id="GIO67255.1"/>
    </source>
</evidence>
<name>A0ABQ4LVE8_9BACL</name>
<protein>
    <submittedName>
        <fullName evidence="2">Uncharacterized protein</fullName>
    </submittedName>
</protein>
<evidence type="ECO:0000256" key="1">
    <source>
        <dbReference type="SAM" id="Phobius"/>
    </source>
</evidence>
<comment type="caution">
    <text evidence="2">The sequence shown here is derived from an EMBL/GenBank/DDBJ whole genome shotgun (WGS) entry which is preliminary data.</text>
</comment>